<protein>
    <recommendedName>
        <fullName evidence="4">Transposase MuDR plant domain-containing protein</fullName>
    </recommendedName>
</protein>
<evidence type="ECO:0008006" key="4">
    <source>
        <dbReference type="Google" id="ProtNLM"/>
    </source>
</evidence>
<evidence type="ECO:0000313" key="2">
    <source>
        <dbReference type="EMBL" id="GJT56835.1"/>
    </source>
</evidence>
<comment type="caution">
    <text evidence="2">The sequence shown here is derived from an EMBL/GenBank/DDBJ whole genome shotgun (WGS) entry which is preliminary data.</text>
</comment>
<reference evidence="2" key="1">
    <citation type="journal article" date="2022" name="Int. J. Mol. Sci.">
        <title>Draft Genome of Tanacetum Coccineum: Genomic Comparison of Closely Related Tanacetum-Family Plants.</title>
        <authorList>
            <person name="Yamashiro T."/>
            <person name="Shiraishi A."/>
            <person name="Nakayama K."/>
            <person name="Satake H."/>
        </authorList>
    </citation>
    <scope>NUCLEOTIDE SEQUENCE</scope>
</reference>
<accession>A0ABQ5F1U8</accession>
<evidence type="ECO:0000256" key="1">
    <source>
        <dbReference type="SAM" id="MobiDB-lite"/>
    </source>
</evidence>
<sequence length="438" mass="49365">MLASMVCHSRIFFATIRRLVLVSPTSMHYKITSDPLTALKLLETNENLCSFVKACYENNLKIDLFTQHNGYGIMEMIDEDLHPKKPVSHLDSDSDVETNHPLDDVAHVVKQIEYEDDGNVNIPRMTTDDPCLNKLVGNGTFIGQTENPNPNLQGRFLLEVEDRDDEQVESKFKAKKNVSYPSFNLDTPWNECKPVLGMRFKIPQQLKHMLANYGVQHGYQLWYMQQDHNKLLVFCGRDVSEGKCAGLKGKKPKKVDNEECETSKQGSKKGDGRKAVNEILNKAVKERWDKKKECEKKGRLLVWMLGLLLEADPPVGGGGKVPAPQVSRATAMTSVGVILQSVGSALVRRWGDNEQKYDRWQFDSVWIGARERSMSLCGGGEGGAMLSAVVLCVWVVRVFDKNDRGLEFRVNFGGRRLLHNSSAQDSERDLDSNVSFEK</sequence>
<reference evidence="2" key="2">
    <citation type="submission" date="2022-01" db="EMBL/GenBank/DDBJ databases">
        <authorList>
            <person name="Yamashiro T."/>
            <person name="Shiraishi A."/>
            <person name="Satake H."/>
            <person name="Nakayama K."/>
        </authorList>
    </citation>
    <scope>NUCLEOTIDE SEQUENCE</scope>
</reference>
<name>A0ABQ5F1U8_9ASTR</name>
<dbReference type="Proteomes" id="UP001151760">
    <property type="component" value="Unassembled WGS sequence"/>
</dbReference>
<keyword evidence="3" id="KW-1185">Reference proteome</keyword>
<organism evidence="2 3">
    <name type="scientific">Tanacetum coccineum</name>
    <dbReference type="NCBI Taxonomy" id="301880"/>
    <lineage>
        <taxon>Eukaryota</taxon>
        <taxon>Viridiplantae</taxon>
        <taxon>Streptophyta</taxon>
        <taxon>Embryophyta</taxon>
        <taxon>Tracheophyta</taxon>
        <taxon>Spermatophyta</taxon>
        <taxon>Magnoliopsida</taxon>
        <taxon>eudicotyledons</taxon>
        <taxon>Gunneridae</taxon>
        <taxon>Pentapetalae</taxon>
        <taxon>asterids</taxon>
        <taxon>campanulids</taxon>
        <taxon>Asterales</taxon>
        <taxon>Asteraceae</taxon>
        <taxon>Asteroideae</taxon>
        <taxon>Anthemideae</taxon>
        <taxon>Anthemidinae</taxon>
        <taxon>Tanacetum</taxon>
    </lineage>
</organism>
<feature type="region of interest" description="Disordered" evidence="1">
    <location>
        <begin position="246"/>
        <end position="273"/>
    </location>
</feature>
<evidence type="ECO:0000313" key="3">
    <source>
        <dbReference type="Proteomes" id="UP001151760"/>
    </source>
</evidence>
<proteinExistence type="predicted"/>
<gene>
    <name evidence="2" type="ORF">Tco_0991889</name>
</gene>
<dbReference type="EMBL" id="BQNB010016880">
    <property type="protein sequence ID" value="GJT56835.1"/>
    <property type="molecule type" value="Genomic_DNA"/>
</dbReference>